<keyword evidence="1" id="KW-1133">Transmembrane helix</keyword>
<proteinExistence type="predicted"/>
<dbReference type="EMBL" id="JBHSTQ010000021">
    <property type="protein sequence ID" value="MFC6387648.1"/>
    <property type="molecule type" value="Genomic_DNA"/>
</dbReference>
<protein>
    <submittedName>
        <fullName evidence="2">Uncharacterized protein</fullName>
    </submittedName>
</protein>
<sequence length="77" mass="8670">MPNATFLLNYLGGCAAGVMLFRGTRKKWAISLISLIATAFMRLFLGWAILYPIIIVLFVLSGKLVKRTFKNQTFDAR</sequence>
<keyword evidence="1" id="KW-0812">Transmembrane</keyword>
<gene>
    <name evidence="2" type="ORF">ACFP7A_13715</name>
</gene>
<feature type="transmembrane region" description="Helical" evidence="1">
    <location>
        <begin position="35"/>
        <end position="60"/>
    </location>
</feature>
<keyword evidence="3" id="KW-1185">Reference proteome</keyword>
<comment type="caution">
    <text evidence="2">The sequence shown here is derived from an EMBL/GenBank/DDBJ whole genome shotgun (WGS) entry which is preliminary data.</text>
</comment>
<dbReference type="Proteomes" id="UP001596267">
    <property type="component" value="Unassembled WGS sequence"/>
</dbReference>
<reference evidence="3" key="1">
    <citation type="journal article" date="2019" name="Int. J. Syst. Evol. Microbiol.">
        <title>The Global Catalogue of Microorganisms (GCM) 10K type strain sequencing project: providing services to taxonomists for standard genome sequencing and annotation.</title>
        <authorList>
            <consortium name="The Broad Institute Genomics Platform"/>
            <consortium name="The Broad Institute Genome Sequencing Center for Infectious Disease"/>
            <person name="Wu L."/>
            <person name="Ma J."/>
        </authorList>
    </citation>
    <scope>NUCLEOTIDE SEQUENCE [LARGE SCALE GENOMIC DNA]</scope>
    <source>
        <strain evidence="3">CCUG 42001</strain>
    </source>
</reference>
<keyword evidence="1" id="KW-0472">Membrane</keyword>
<evidence type="ECO:0000256" key="1">
    <source>
        <dbReference type="SAM" id="Phobius"/>
    </source>
</evidence>
<evidence type="ECO:0000313" key="3">
    <source>
        <dbReference type="Proteomes" id="UP001596267"/>
    </source>
</evidence>
<name>A0ABW1WJV3_9BACL</name>
<evidence type="ECO:0000313" key="2">
    <source>
        <dbReference type="EMBL" id="MFC6387648.1"/>
    </source>
</evidence>
<accession>A0ABW1WJV3</accession>
<feature type="transmembrane region" description="Helical" evidence="1">
    <location>
        <begin position="6"/>
        <end position="23"/>
    </location>
</feature>
<organism evidence="2 3">
    <name type="scientific">Sporolactobacillus kofuensis</name>
    <dbReference type="NCBI Taxonomy" id="269672"/>
    <lineage>
        <taxon>Bacteria</taxon>
        <taxon>Bacillati</taxon>
        <taxon>Bacillota</taxon>
        <taxon>Bacilli</taxon>
        <taxon>Bacillales</taxon>
        <taxon>Sporolactobacillaceae</taxon>
        <taxon>Sporolactobacillus</taxon>
    </lineage>
</organism>